<proteinExistence type="predicted"/>
<dbReference type="WBParaSite" id="jg21926">
    <property type="protein sequence ID" value="jg21926"/>
    <property type="gene ID" value="jg21926"/>
</dbReference>
<protein>
    <submittedName>
        <fullName evidence="2">Uncharacterized protein</fullName>
    </submittedName>
</protein>
<evidence type="ECO:0000313" key="1">
    <source>
        <dbReference type="Proteomes" id="UP000887574"/>
    </source>
</evidence>
<sequence>MTTAETYPKTIEEFTFHISSNDDFWAFLFNDNAEDKKRRTLLRRMVSVFHGYKEWHQNEGRSAENSLRFSEFSRSYSEKYHVRFDSAMLNQVFCSREVHPLDIFRSAWAIFEVQRARIEFIPPEDPSVYLDIANANNDLFKQEKFKLEDQANKIALYGDRLYTLLGKGKSIKVTELIEVAQKGVEQSSSLIDCADPIVFIGNIQIYFKDFFHLEIDNSFQNFDIRRVEGRWPSSNIKNIERIVCSPPTYPPMIDLVSPIINGKRKERIFNVILEKSVTPADGIFVQFSSADAFEQKSYVQDELSKLFNYSKLKPLTIIQKGWPCIYDSGTQLLRCKITGKSTSANKSPLAMVECVDNGLITFSEIHQLFDVPQNLLDVPPNGAYIVLTDKDGVCWPMSHPSEKAHWDLAYSKICLKGTKVQAYILDKAPENHYSGRRKSEVFKAQLKIDAPSQDTLIVPDAWKTKKKCTSRKFNNSDKL</sequence>
<dbReference type="AlphaFoldDB" id="A0A915DQR7"/>
<evidence type="ECO:0000313" key="2">
    <source>
        <dbReference type="WBParaSite" id="jg21926"/>
    </source>
</evidence>
<organism evidence="1 2">
    <name type="scientific">Ditylenchus dipsaci</name>
    <dbReference type="NCBI Taxonomy" id="166011"/>
    <lineage>
        <taxon>Eukaryota</taxon>
        <taxon>Metazoa</taxon>
        <taxon>Ecdysozoa</taxon>
        <taxon>Nematoda</taxon>
        <taxon>Chromadorea</taxon>
        <taxon>Rhabditida</taxon>
        <taxon>Tylenchina</taxon>
        <taxon>Tylenchomorpha</taxon>
        <taxon>Sphaerularioidea</taxon>
        <taxon>Anguinidae</taxon>
        <taxon>Anguininae</taxon>
        <taxon>Ditylenchus</taxon>
    </lineage>
</organism>
<accession>A0A915DQR7</accession>
<name>A0A915DQR7_9BILA</name>
<dbReference type="Proteomes" id="UP000887574">
    <property type="component" value="Unplaced"/>
</dbReference>
<keyword evidence="1" id="KW-1185">Reference proteome</keyword>
<reference evidence="2" key="1">
    <citation type="submission" date="2022-11" db="UniProtKB">
        <authorList>
            <consortium name="WormBaseParasite"/>
        </authorList>
    </citation>
    <scope>IDENTIFICATION</scope>
</reference>